<dbReference type="Pfam" id="PF10604">
    <property type="entry name" value="Polyketide_cyc2"/>
    <property type="match status" value="1"/>
</dbReference>
<reference evidence="1 2" key="1">
    <citation type="submission" date="2016-10" db="EMBL/GenBank/DDBJ databases">
        <authorList>
            <person name="Varghese N."/>
            <person name="Submissions S."/>
        </authorList>
    </citation>
    <scope>NUCLEOTIDE SEQUENCE [LARGE SCALE GENOMIC DNA]</scope>
    <source>
        <strain evidence="1 2">IAM 15147</strain>
    </source>
</reference>
<name>A0AA94KZN3_9MICO</name>
<keyword evidence="2" id="KW-1185">Reference proteome</keyword>
<evidence type="ECO:0000313" key="2">
    <source>
        <dbReference type="Proteomes" id="UP000198506"/>
    </source>
</evidence>
<gene>
    <name evidence="1" type="ORF">SAMN04487783_1507</name>
</gene>
<dbReference type="Gene3D" id="3.30.530.20">
    <property type="match status" value="1"/>
</dbReference>
<comment type="caution">
    <text evidence="1">The sequence shown here is derived from an EMBL/GenBank/DDBJ whole genome shotgun (WGS) entry which is preliminary data.</text>
</comment>
<sequence length="148" mass="16683">MRTHYRFGHEWVVRARPDAVLALLEDVTGYGAWWPGVRVLGDRSTPRRRAAALEVRAPAGYRIRFTVTESVTAPDELRGLIRGDLEGWCAWRIQPTRDGTRVGFAQEVEARARLLRLASPLLHHQLAAQHGRLLRAAEQGMRRALGEG</sequence>
<accession>A0AA94KZN3</accession>
<evidence type="ECO:0000313" key="1">
    <source>
        <dbReference type="EMBL" id="SFS11056.1"/>
    </source>
</evidence>
<organism evidence="1 2">
    <name type="scientific">Agrococcus baldri</name>
    <dbReference type="NCBI Taxonomy" id="153730"/>
    <lineage>
        <taxon>Bacteria</taxon>
        <taxon>Bacillati</taxon>
        <taxon>Actinomycetota</taxon>
        <taxon>Actinomycetes</taxon>
        <taxon>Micrococcales</taxon>
        <taxon>Microbacteriaceae</taxon>
        <taxon>Agrococcus</taxon>
    </lineage>
</organism>
<dbReference type="AlphaFoldDB" id="A0AA94KZN3"/>
<dbReference type="EMBL" id="FOZN01000002">
    <property type="protein sequence ID" value="SFS11056.1"/>
    <property type="molecule type" value="Genomic_DNA"/>
</dbReference>
<proteinExistence type="predicted"/>
<dbReference type="SUPFAM" id="SSF55961">
    <property type="entry name" value="Bet v1-like"/>
    <property type="match status" value="1"/>
</dbReference>
<dbReference type="InterPro" id="IPR019587">
    <property type="entry name" value="Polyketide_cyclase/dehydratase"/>
</dbReference>
<dbReference type="Proteomes" id="UP000198506">
    <property type="component" value="Unassembled WGS sequence"/>
</dbReference>
<dbReference type="RefSeq" id="WP_092917360.1">
    <property type="nucleotide sequence ID" value="NZ_FOZN01000002.1"/>
</dbReference>
<protein>
    <submittedName>
        <fullName evidence="1">Polyketide cyclase / dehydrase and lipid transport</fullName>
    </submittedName>
</protein>
<dbReference type="InterPro" id="IPR023393">
    <property type="entry name" value="START-like_dom_sf"/>
</dbReference>